<reference evidence="2 3" key="1">
    <citation type="journal article" date="2020" name="Fungal Divers.">
        <title>Resolving the Mortierellaceae phylogeny through synthesis of multi-gene phylogenetics and phylogenomics.</title>
        <authorList>
            <person name="Vandepol N."/>
            <person name="Liber J."/>
            <person name="Desiro A."/>
            <person name="Na H."/>
            <person name="Kennedy M."/>
            <person name="Barry K."/>
            <person name="Grigoriev I.V."/>
            <person name="Miller A.N."/>
            <person name="O'Donnell K."/>
            <person name="Stajich J.E."/>
            <person name="Bonito G."/>
        </authorList>
    </citation>
    <scope>NUCLEOTIDE SEQUENCE [LARGE SCALE GENOMIC DNA]</scope>
    <source>
        <strain evidence="2 3">AD045</strain>
    </source>
</reference>
<evidence type="ECO:0000313" key="2">
    <source>
        <dbReference type="EMBL" id="KAG0286862.1"/>
    </source>
</evidence>
<accession>A0ABQ7JXU8</accession>
<proteinExistence type="predicted"/>
<feature type="region of interest" description="Disordered" evidence="1">
    <location>
        <begin position="1"/>
        <end position="43"/>
    </location>
</feature>
<feature type="region of interest" description="Disordered" evidence="1">
    <location>
        <begin position="230"/>
        <end position="252"/>
    </location>
</feature>
<name>A0ABQ7JXU8_9FUNG</name>
<gene>
    <name evidence="2" type="ORF">BGZ96_009106</name>
</gene>
<comment type="caution">
    <text evidence="2">The sequence shown here is derived from an EMBL/GenBank/DDBJ whole genome shotgun (WGS) entry which is preliminary data.</text>
</comment>
<feature type="compositionally biased region" description="Polar residues" evidence="1">
    <location>
        <begin position="105"/>
        <end position="129"/>
    </location>
</feature>
<sequence length="288" mass="31461">MFDWLSRRRARATSMPPPTTTAYSRIDPDNESTDTPTLHGRRRTHPQVSTSFHAGIQAKINIVFVNLLDSVGTIINNLIYVVILSAAVDLVGAKVPKQRPRASSWDPSTAYLSPQLMKPTSTPPLQSKNGLMDGAGAPHVVQQQQDRNGSGGSNTQSEGSTLPTSSGRTSPPSTALTADNSSTSSSSYQPIPPVIPSWDITAPSWEAPQHRTEPTSINTLLAATNPHDPNFVSPFRESEESGPISTSGRRRRVYKSQPDENMTMQEKRAMARSLLVPFMFPLFMVYFA</sequence>
<protein>
    <submittedName>
        <fullName evidence="2">Uncharacterized protein</fullName>
    </submittedName>
</protein>
<dbReference type="EMBL" id="JAAAIM010000537">
    <property type="protein sequence ID" value="KAG0286862.1"/>
    <property type="molecule type" value="Genomic_DNA"/>
</dbReference>
<feature type="compositionally biased region" description="Low complexity" evidence="1">
    <location>
        <begin position="160"/>
        <end position="174"/>
    </location>
</feature>
<evidence type="ECO:0000256" key="1">
    <source>
        <dbReference type="SAM" id="MobiDB-lite"/>
    </source>
</evidence>
<evidence type="ECO:0000313" key="3">
    <source>
        <dbReference type="Proteomes" id="UP001194696"/>
    </source>
</evidence>
<feature type="compositionally biased region" description="Polar residues" evidence="1">
    <location>
        <begin position="141"/>
        <end position="159"/>
    </location>
</feature>
<feature type="region of interest" description="Disordered" evidence="1">
    <location>
        <begin position="95"/>
        <end position="191"/>
    </location>
</feature>
<dbReference type="Proteomes" id="UP001194696">
    <property type="component" value="Unassembled WGS sequence"/>
</dbReference>
<keyword evidence="3" id="KW-1185">Reference proteome</keyword>
<organism evidence="2 3">
    <name type="scientific">Linnemannia gamsii</name>
    <dbReference type="NCBI Taxonomy" id="64522"/>
    <lineage>
        <taxon>Eukaryota</taxon>
        <taxon>Fungi</taxon>
        <taxon>Fungi incertae sedis</taxon>
        <taxon>Mucoromycota</taxon>
        <taxon>Mortierellomycotina</taxon>
        <taxon>Mortierellomycetes</taxon>
        <taxon>Mortierellales</taxon>
        <taxon>Mortierellaceae</taxon>
        <taxon>Linnemannia</taxon>
    </lineage>
</organism>